<sequence>MVLPAGQGKGSPKPGRRPPDSPSDLTSPEALANESDPLSRDVDDSHCEDSSDPIIAEGDLAPASPAESGFQSIFALQVPVMAYVPTQDRSRTTSCARTSLPATKSVTPSAPVLPSMDASAVLEPSNLSTRLSRLNLSGLDGPDDEISESGTDSSDALSDIASNTGLAIMEAFQTAVAPLRTQLLSVLIYMRDETVDRIGRRLEALIAPGPHGMRQHGAGQYSSSGASASGLPNGHRNPGRGLGSSRKSQQLGDRNDDGDDSGADDDNEGTQKHSLGSGSGSHAQPRFACVFLKRYPDSKRLTGPCYGPGWVDVHRVKEHILRKHKQPGFMCLRCRVNFDTEADLARHVQRDIPCELRKPPREQEILFITQDQEKQLKKRSSRKIGDRERWENVFRVVFPDVDVDQIPSPYHVAATSSPRAELTIVHSFRDFLLAELPSRFSREVVRVLQARAVPMTSEIERDVAEVCRKEMHDISDGFISMFQVNSPEPYQPAALTSEPTSTPVPSSSAGDPVVIAPLTFATDGGPAQSLSEWSSWGHDGSHYALDSFSMQPSHTFGGWGYHSDAGAGVLSLDSLDDHDRTQEDSLSYWFQEGDR</sequence>
<name>A0AAJ0B2Q4_9PEZI</name>
<dbReference type="AlphaFoldDB" id="A0AAJ0B2Q4"/>
<feature type="compositionally biased region" description="Polar residues" evidence="1">
    <location>
        <begin position="92"/>
        <end position="108"/>
    </location>
</feature>
<comment type="caution">
    <text evidence="2">The sequence shown here is derived from an EMBL/GenBank/DDBJ whole genome shotgun (WGS) entry which is preliminary data.</text>
</comment>
<protein>
    <recommendedName>
        <fullName evidence="4">C2H2-type domain-containing protein</fullName>
    </recommendedName>
</protein>
<feature type="region of interest" description="Disordered" evidence="1">
    <location>
        <begin position="87"/>
        <end position="111"/>
    </location>
</feature>
<feature type="region of interest" description="Disordered" evidence="1">
    <location>
        <begin position="135"/>
        <end position="156"/>
    </location>
</feature>
<dbReference type="Proteomes" id="UP001239445">
    <property type="component" value="Unassembled WGS sequence"/>
</dbReference>
<proteinExistence type="predicted"/>
<feature type="region of interest" description="Disordered" evidence="1">
    <location>
        <begin position="209"/>
        <end position="282"/>
    </location>
</feature>
<evidence type="ECO:0000256" key="1">
    <source>
        <dbReference type="SAM" id="MobiDB-lite"/>
    </source>
</evidence>
<feature type="compositionally biased region" description="Low complexity" evidence="1">
    <location>
        <begin position="217"/>
        <end position="230"/>
    </location>
</feature>
<reference evidence="2" key="1">
    <citation type="submission" date="2023-06" db="EMBL/GenBank/DDBJ databases">
        <title>Genome-scale phylogeny and comparative genomics of the fungal order Sordariales.</title>
        <authorList>
            <consortium name="Lawrence Berkeley National Laboratory"/>
            <person name="Hensen N."/>
            <person name="Bonometti L."/>
            <person name="Westerberg I."/>
            <person name="Brannstrom I.O."/>
            <person name="Guillou S."/>
            <person name="Cros-Aarteil S."/>
            <person name="Calhoun S."/>
            <person name="Haridas S."/>
            <person name="Kuo A."/>
            <person name="Mondo S."/>
            <person name="Pangilinan J."/>
            <person name="Riley R."/>
            <person name="Labutti K."/>
            <person name="Andreopoulos B."/>
            <person name="Lipzen A."/>
            <person name="Chen C."/>
            <person name="Yanf M."/>
            <person name="Daum C."/>
            <person name="Ng V."/>
            <person name="Clum A."/>
            <person name="Steindorff A."/>
            <person name="Ohm R."/>
            <person name="Martin F."/>
            <person name="Silar P."/>
            <person name="Natvig D."/>
            <person name="Lalanne C."/>
            <person name="Gautier V."/>
            <person name="Ament-Velasquez S.L."/>
            <person name="Kruys A."/>
            <person name="Hutchinson M.I."/>
            <person name="Powell A.J."/>
            <person name="Barry K."/>
            <person name="Miller A.N."/>
            <person name="Grigoriev I.V."/>
            <person name="Debuchy R."/>
            <person name="Gladieux P."/>
            <person name="Thoren M.H."/>
            <person name="Johannesson H."/>
        </authorList>
    </citation>
    <scope>NUCLEOTIDE SEQUENCE</scope>
    <source>
        <strain evidence="2">PSN4</strain>
    </source>
</reference>
<dbReference type="PANTHER" id="PTHR38166:SF1">
    <property type="entry name" value="C2H2-TYPE DOMAIN-CONTAINING PROTEIN"/>
    <property type="match status" value="1"/>
</dbReference>
<keyword evidence="3" id="KW-1185">Reference proteome</keyword>
<evidence type="ECO:0000313" key="2">
    <source>
        <dbReference type="EMBL" id="KAK1750541.1"/>
    </source>
</evidence>
<feature type="compositionally biased region" description="Low complexity" evidence="1">
    <location>
        <begin position="496"/>
        <end position="508"/>
    </location>
</feature>
<organism evidence="2 3">
    <name type="scientific">Echria macrotheca</name>
    <dbReference type="NCBI Taxonomy" id="438768"/>
    <lineage>
        <taxon>Eukaryota</taxon>
        <taxon>Fungi</taxon>
        <taxon>Dikarya</taxon>
        <taxon>Ascomycota</taxon>
        <taxon>Pezizomycotina</taxon>
        <taxon>Sordariomycetes</taxon>
        <taxon>Sordariomycetidae</taxon>
        <taxon>Sordariales</taxon>
        <taxon>Schizotheciaceae</taxon>
        <taxon>Echria</taxon>
    </lineage>
</organism>
<dbReference type="PANTHER" id="PTHR38166">
    <property type="entry name" value="C2H2-TYPE DOMAIN-CONTAINING PROTEIN-RELATED"/>
    <property type="match status" value="1"/>
</dbReference>
<evidence type="ECO:0008006" key="4">
    <source>
        <dbReference type="Google" id="ProtNLM"/>
    </source>
</evidence>
<gene>
    <name evidence="2" type="ORF">QBC47DRAFT_393680</name>
</gene>
<feature type="region of interest" description="Disordered" evidence="1">
    <location>
        <begin position="490"/>
        <end position="509"/>
    </location>
</feature>
<feature type="compositionally biased region" description="Acidic residues" evidence="1">
    <location>
        <begin position="256"/>
        <end position="268"/>
    </location>
</feature>
<feature type="compositionally biased region" description="Basic and acidic residues" evidence="1">
    <location>
        <begin position="37"/>
        <end position="49"/>
    </location>
</feature>
<accession>A0AAJ0B2Q4</accession>
<feature type="compositionally biased region" description="Polar residues" evidence="1">
    <location>
        <begin position="272"/>
        <end position="282"/>
    </location>
</feature>
<dbReference type="EMBL" id="MU839846">
    <property type="protein sequence ID" value="KAK1750541.1"/>
    <property type="molecule type" value="Genomic_DNA"/>
</dbReference>
<feature type="region of interest" description="Disordered" evidence="1">
    <location>
        <begin position="1"/>
        <end position="63"/>
    </location>
</feature>
<evidence type="ECO:0000313" key="3">
    <source>
        <dbReference type="Proteomes" id="UP001239445"/>
    </source>
</evidence>